<reference evidence="3" key="1">
    <citation type="submission" date="2025-08" db="UniProtKB">
        <authorList>
            <consortium name="RefSeq"/>
        </authorList>
    </citation>
    <scope>IDENTIFICATION</scope>
</reference>
<dbReference type="SUPFAM" id="SSF46689">
    <property type="entry name" value="Homeodomain-like"/>
    <property type="match status" value="1"/>
</dbReference>
<dbReference type="InterPro" id="IPR009057">
    <property type="entry name" value="Homeodomain-like_sf"/>
</dbReference>
<accession>A0ABM4BX02</accession>
<protein>
    <submittedName>
        <fullName evidence="3">Uncharacterized protein LOC136080696</fullName>
    </submittedName>
</protein>
<dbReference type="Gene3D" id="3.30.420.10">
    <property type="entry name" value="Ribonuclease H-like superfamily/Ribonuclease H"/>
    <property type="match status" value="1"/>
</dbReference>
<keyword evidence="2" id="KW-1185">Reference proteome</keyword>
<feature type="domain" description="Transposase Tc1-like" evidence="1">
    <location>
        <begin position="74"/>
        <end position="143"/>
    </location>
</feature>
<dbReference type="GeneID" id="136080696"/>
<evidence type="ECO:0000313" key="2">
    <source>
        <dbReference type="Proteomes" id="UP001652625"/>
    </source>
</evidence>
<dbReference type="InterPro" id="IPR036397">
    <property type="entry name" value="RNaseH_sf"/>
</dbReference>
<dbReference type="RefSeq" id="XP_065653746.1">
    <property type="nucleotide sequence ID" value="XM_065797674.1"/>
</dbReference>
<name>A0ABM4BX02_HYDVU</name>
<dbReference type="Proteomes" id="UP001652625">
    <property type="component" value="Chromosome 05"/>
</dbReference>
<dbReference type="InterPro" id="IPR002492">
    <property type="entry name" value="Transposase_Tc1-like"/>
</dbReference>
<evidence type="ECO:0000259" key="1">
    <source>
        <dbReference type="Pfam" id="PF01498"/>
    </source>
</evidence>
<evidence type="ECO:0000313" key="3">
    <source>
        <dbReference type="RefSeq" id="XP_065653746.1"/>
    </source>
</evidence>
<gene>
    <name evidence="3" type="primary">LOC136080696</name>
</gene>
<sequence length="184" mass="21402">MGKQKDISPTLIGLIQGLILAGNSSNRQIAKNAKVSRATVDRIKEKMGKNEPLLSEKRKNCGRHRVTTPRTEKKIRDIVVENRRKSKKVLKEILNEQGISISLGTLCRRLAEQGFKACRLPIRPKLTEAMKEKRLQWAKNYLHFTIDDWKKVCFSDEFTIEIMMDKTNFVRRREGEKFNEDCKE</sequence>
<proteinExistence type="predicted"/>
<dbReference type="Pfam" id="PF01498">
    <property type="entry name" value="HTH_Tnp_Tc3_2"/>
    <property type="match status" value="1"/>
</dbReference>
<organism evidence="2 3">
    <name type="scientific">Hydra vulgaris</name>
    <name type="common">Hydra</name>
    <name type="synonym">Hydra attenuata</name>
    <dbReference type="NCBI Taxonomy" id="6087"/>
    <lineage>
        <taxon>Eukaryota</taxon>
        <taxon>Metazoa</taxon>
        <taxon>Cnidaria</taxon>
        <taxon>Hydrozoa</taxon>
        <taxon>Hydroidolina</taxon>
        <taxon>Anthoathecata</taxon>
        <taxon>Aplanulata</taxon>
        <taxon>Hydridae</taxon>
        <taxon>Hydra</taxon>
    </lineage>
</organism>